<evidence type="ECO:0000313" key="9">
    <source>
        <dbReference type="RefSeq" id="XP_017883932.1"/>
    </source>
</evidence>
<dbReference type="Gene3D" id="6.20.210.20">
    <property type="entry name" value="THAP domain"/>
    <property type="match status" value="1"/>
</dbReference>
<feature type="region of interest" description="Disordered" evidence="6">
    <location>
        <begin position="161"/>
        <end position="184"/>
    </location>
</feature>
<sequence>MKITKIIIKMPKTCLICKKESDPTSTRSFHKFPRDESMRQKWLDVVNVSKTLNFKTACICSDHFDEESFYSDDWRQKRWLRKEAVPKTKETKETAIIDVNNCELSDITEDISLELCTVEVSSRNSLDFQTSNVLEDVSLQSHLNENIEMCTNDISLIKSMDSQESDVSQDSSLQSSTKKMTETYTQEVPLNNSETLNGSTLSSELNSKKRKCSLNKVRTRTKVRFINHFKTEYVCREDFISEEAWNRFLRYYAHQKSIIATAYNRTARKQKKIKSLTALIGTSKKRERKDFAAAVRMTI</sequence>
<dbReference type="PROSITE" id="PS50950">
    <property type="entry name" value="ZF_THAP"/>
    <property type="match status" value="1"/>
</dbReference>
<dbReference type="Pfam" id="PF05485">
    <property type="entry name" value="THAP"/>
    <property type="match status" value="1"/>
</dbReference>
<dbReference type="InterPro" id="IPR006612">
    <property type="entry name" value="THAP_Znf"/>
</dbReference>
<dbReference type="KEGG" id="ccal:108627266"/>
<protein>
    <submittedName>
        <fullName evidence="9">Uncharacterized protein LOC108627266</fullName>
    </submittedName>
</protein>
<keyword evidence="1" id="KW-0479">Metal-binding</keyword>
<dbReference type="PANTHER" id="PTHR46600">
    <property type="entry name" value="THAP DOMAIN-CONTAINING"/>
    <property type="match status" value="1"/>
</dbReference>
<dbReference type="AlphaFoldDB" id="A0AAJ7N991"/>
<evidence type="ECO:0000256" key="3">
    <source>
        <dbReference type="ARBA" id="ARBA00022833"/>
    </source>
</evidence>
<dbReference type="Proteomes" id="UP000694925">
    <property type="component" value="Unplaced"/>
</dbReference>
<organism evidence="8 9">
    <name type="scientific">Ceratina calcarata</name>
    <dbReference type="NCBI Taxonomy" id="156304"/>
    <lineage>
        <taxon>Eukaryota</taxon>
        <taxon>Metazoa</taxon>
        <taxon>Ecdysozoa</taxon>
        <taxon>Arthropoda</taxon>
        <taxon>Hexapoda</taxon>
        <taxon>Insecta</taxon>
        <taxon>Pterygota</taxon>
        <taxon>Neoptera</taxon>
        <taxon>Endopterygota</taxon>
        <taxon>Hymenoptera</taxon>
        <taxon>Apocrita</taxon>
        <taxon>Aculeata</taxon>
        <taxon>Apoidea</taxon>
        <taxon>Anthophila</taxon>
        <taxon>Apidae</taxon>
        <taxon>Ceratina</taxon>
        <taxon>Zadontomerus</taxon>
    </lineage>
</organism>
<gene>
    <name evidence="9" type="primary">LOC108627266</name>
</gene>
<dbReference type="SMART" id="SM00692">
    <property type="entry name" value="DM3"/>
    <property type="match status" value="1"/>
</dbReference>
<proteinExistence type="predicted"/>
<reference evidence="9" key="1">
    <citation type="submission" date="2025-08" db="UniProtKB">
        <authorList>
            <consortium name="RefSeq"/>
        </authorList>
    </citation>
    <scope>IDENTIFICATION</scope>
    <source>
        <tissue evidence="9">Whole body</tissue>
    </source>
</reference>
<evidence type="ECO:0000256" key="1">
    <source>
        <dbReference type="ARBA" id="ARBA00022723"/>
    </source>
</evidence>
<keyword evidence="2 5" id="KW-0863">Zinc-finger</keyword>
<keyword evidence="3" id="KW-0862">Zinc</keyword>
<dbReference type="SUPFAM" id="SSF57716">
    <property type="entry name" value="Glucocorticoid receptor-like (DNA-binding domain)"/>
    <property type="match status" value="1"/>
</dbReference>
<evidence type="ECO:0000256" key="4">
    <source>
        <dbReference type="ARBA" id="ARBA00023125"/>
    </source>
</evidence>
<dbReference type="GO" id="GO:0043565">
    <property type="term" value="F:sequence-specific DNA binding"/>
    <property type="evidence" value="ECO:0007669"/>
    <property type="project" value="InterPro"/>
</dbReference>
<keyword evidence="8" id="KW-1185">Reference proteome</keyword>
<name>A0AAJ7N991_9HYME</name>
<feature type="domain" description="THAP-type" evidence="7">
    <location>
        <begin position="10"/>
        <end position="89"/>
    </location>
</feature>
<dbReference type="SMART" id="SM00980">
    <property type="entry name" value="THAP"/>
    <property type="match status" value="1"/>
</dbReference>
<dbReference type="GeneID" id="108627266"/>
<feature type="compositionally biased region" description="Low complexity" evidence="6">
    <location>
        <begin position="161"/>
        <end position="176"/>
    </location>
</feature>
<dbReference type="PANTHER" id="PTHR46600:SF11">
    <property type="entry name" value="THAP DOMAIN-CONTAINING PROTEIN 10"/>
    <property type="match status" value="1"/>
</dbReference>
<dbReference type="InterPro" id="IPR038441">
    <property type="entry name" value="THAP_Znf_sf"/>
</dbReference>
<evidence type="ECO:0000256" key="5">
    <source>
        <dbReference type="PROSITE-ProRule" id="PRU00309"/>
    </source>
</evidence>
<accession>A0AAJ7N991</accession>
<dbReference type="RefSeq" id="XP_017883932.1">
    <property type="nucleotide sequence ID" value="XM_018028443.2"/>
</dbReference>
<keyword evidence="4 5" id="KW-0238">DNA-binding</keyword>
<dbReference type="InterPro" id="IPR026516">
    <property type="entry name" value="THAP1/10"/>
</dbReference>
<evidence type="ECO:0000256" key="6">
    <source>
        <dbReference type="SAM" id="MobiDB-lite"/>
    </source>
</evidence>
<evidence type="ECO:0000256" key="2">
    <source>
        <dbReference type="ARBA" id="ARBA00022771"/>
    </source>
</evidence>
<evidence type="ECO:0000259" key="7">
    <source>
        <dbReference type="PROSITE" id="PS50950"/>
    </source>
</evidence>
<dbReference type="GO" id="GO:0008270">
    <property type="term" value="F:zinc ion binding"/>
    <property type="evidence" value="ECO:0007669"/>
    <property type="project" value="UniProtKB-KW"/>
</dbReference>
<evidence type="ECO:0000313" key="8">
    <source>
        <dbReference type="Proteomes" id="UP000694925"/>
    </source>
</evidence>